<sequence length="508" mass="54806">MAKPEDACTFPQLIRAAAETYRDTVAVRADGDDGQPEEITFAALEQQSADLARGLLARGVGKGSRVGFIYGNGPGFALMLAATARIGAVAVPISTMIRAGELVRVLRQSDVGGLIVQRRFMGYDYAKRLAEAQPALDQPGSGPLALAEVPYLRWAASTGDGLPAQMIDLSVITGDADLVSEDVLLSVESEVHPADQMVEIYTSGSMALPKGVRHNHGPVLFRTAYLRGMLNIEQGKDVTAQLPMFWIGGLMMYLMPALQAGATCVCPGKTLNNSRVAMGSVLTETDLAMLSRQPKPWWGLGMSETLGPYSYAGDEFRAAGRPLCAPLDHFADGYDIRIADENNQPVPDGGMGEMQVRGYPVTPGLHKIERDAYFTPDGYYRTGDMCEVEGNRIHFVGRDGDMIKTAGSNVSPAEVEMELMALEGIEAAYVFGVPDHDRGQIVVAAVIAAEGHSPDFAAVEAEMRRKLSGYKVPRRWVPITRAEVPLLHSNKVARRELAELVKARLAAT</sequence>
<evidence type="ECO:0000256" key="2">
    <source>
        <dbReference type="ARBA" id="ARBA00022598"/>
    </source>
</evidence>
<dbReference type="Pfam" id="PF00501">
    <property type="entry name" value="AMP-binding"/>
    <property type="match status" value="1"/>
</dbReference>
<dbReference type="SUPFAM" id="SSF56801">
    <property type="entry name" value="Acetyl-CoA synthetase-like"/>
    <property type="match status" value="1"/>
</dbReference>
<keyword evidence="6" id="KW-1185">Reference proteome</keyword>
<comment type="similarity">
    <text evidence="1">Belongs to the ATP-dependent AMP-binding enzyme family.</text>
</comment>
<reference evidence="5 6" key="1">
    <citation type="submission" date="2024-03" db="EMBL/GenBank/DDBJ databases">
        <authorList>
            <person name="Jo J.-H."/>
        </authorList>
    </citation>
    <scope>NUCLEOTIDE SEQUENCE [LARGE SCALE GENOMIC DNA]</scope>
    <source>
        <strain evidence="5 6">AS3R-12</strain>
    </source>
</reference>
<name>A0ABU8SD61_9SPHN</name>
<dbReference type="InterPro" id="IPR042099">
    <property type="entry name" value="ANL_N_sf"/>
</dbReference>
<dbReference type="CDD" id="cd04433">
    <property type="entry name" value="AFD_class_I"/>
    <property type="match status" value="1"/>
</dbReference>
<evidence type="ECO:0000259" key="3">
    <source>
        <dbReference type="Pfam" id="PF00501"/>
    </source>
</evidence>
<dbReference type="Proteomes" id="UP001379235">
    <property type="component" value="Unassembled WGS sequence"/>
</dbReference>
<dbReference type="EMBL" id="JBBHJY010000011">
    <property type="protein sequence ID" value="MEJ6011899.1"/>
    <property type="molecule type" value="Genomic_DNA"/>
</dbReference>
<gene>
    <name evidence="5" type="ORF">WG900_18495</name>
</gene>
<dbReference type="Gene3D" id="3.40.50.12780">
    <property type="entry name" value="N-terminal domain of ligase-like"/>
    <property type="match status" value="2"/>
</dbReference>
<dbReference type="RefSeq" id="WP_339969577.1">
    <property type="nucleotide sequence ID" value="NZ_JBBHJY010000011.1"/>
</dbReference>
<evidence type="ECO:0000313" key="6">
    <source>
        <dbReference type="Proteomes" id="UP001379235"/>
    </source>
</evidence>
<dbReference type="InterPro" id="IPR025110">
    <property type="entry name" value="AMP-bd_C"/>
</dbReference>
<dbReference type="Pfam" id="PF13193">
    <property type="entry name" value="AMP-binding_C"/>
    <property type="match status" value="1"/>
</dbReference>
<evidence type="ECO:0000259" key="4">
    <source>
        <dbReference type="Pfam" id="PF13193"/>
    </source>
</evidence>
<keyword evidence="2" id="KW-0436">Ligase</keyword>
<dbReference type="PANTHER" id="PTHR43201:SF5">
    <property type="entry name" value="MEDIUM-CHAIN ACYL-COA LIGASE ACSF2, MITOCHONDRIAL"/>
    <property type="match status" value="1"/>
</dbReference>
<organism evidence="5 6">
    <name type="scientific">Novosphingobium aquae</name>
    <dbReference type="NCBI Taxonomy" id="3133435"/>
    <lineage>
        <taxon>Bacteria</taxon>
        <taxon>Pseudomonadati</taxon>
        <taxon>Pseudomonadota</taxon>
        <taxon>Alphaproteobacteria</taxon>
        <taxon>Sphingomonadales</taxon>
        <taxon>Sphingomonadaceae</taxon>
        <taxon>Novosphingobium</taxon>
    </lineage>
</organism>
<dbReference type="PANTHER" id="PTHR43201">
    <property type="entry name" value="ACYL-COA SYNTHETASE"/>
    <property type="match status" value="1"/>
</dbReference>
<feature type="domain" description="AMP-binding enzyme C-terminal" evidence="4">
    <location>
        <begin position="414"/>
        <end position="486"/>
    </location>
</feature>
<accession>A0ABU8SD61</accession>
<dbReference type="InterPro" id="IPR000873">
    <property type="entry name" value="AMP-dep_synth/lig_dom"/>
</dbReference>
<dbReference type="InterPro" id="IPR045851">
    <property type="entry name" value="AMP-bd_C_sf"/>
</dbReference>
<comment type="caution">
    <text evidence="5">The sequence shown here is derived from an EMBL/GenBank/DDBJ whole genome shotgun (WGS) entry which is preliminary data.</text>
</comment>
<dbReference type="Gene3D" id="3.30.300.30">
    <property type="match status" value="1"/>
</dbReference>
<evidence type="ECO:0000313" key="5">
    <source>
        <dbReference type="EMBL" id="MEJ6011899.1"/>
    </source>
</evidence>
<feature type="domain" description="AMP-dependent synthetase/ligase" evidence="3">
    <location>
        <begin position="15"/>
        <end position="270"/>
    </location>
</feature>
<proteinExistence type="inferred from homology"/>
<evidence type="ECO:0000256" key="1">
    <source>
        <dbReference type="ARBA" id="ARBA00006432"/>
    </source>
</evidence>
<protein>
    <submittedName>
        <fullName evidence="5">Class I adenylate-forming enzyme family protein</fullName>
    </submittedName>
</protein>